<dbReference type="EMBL" id="LNUW01000038">
    <property type="protein sequence ID" value="KXG84167.1"/>
    <property type="molecule type" value="Genomic_DNA"/>
</dbReference>
<dbReference type="STRING" id="2052828.ATO67_14300"/>
<dbReference type="Proteomes" id="UP000070498">
    <property type="component" value="Unassembled WGS sequence"/>
</dbReference>
<dbReference type="OrthoDB" id="7597018at2"/>
<sequence length="243" mass="27215">MQRVFDLTAAAAVLTANPKAQSFIKAVRKFQSAISVSTDLADVKKSVEELQKMREDVGGSGHIARALLTHAVVVYCRASHTKAVERYDVGVIGAYSPEQREAHKIIVSLRDKVLAHFGSGGGWHDERVLYLQQYHGDAITAVHHRVNSDSMMSDILENLLEAAIPYVKEKEVDRAKEIDDELTKAPELFKLIDRIPFDVKDFYKDVPGGIENFWGANGFVAERTVRSTTKIQDPSRAEPKRRR</sequence>
<keyword evidence="2" id="KW-1185">Reference proteome</keyword>
<protein>
    <submittedName>
        <fullName evidence="1">Uncharacterized protein</fullName>
    </submittedName>
</protein>
<evidence type="ECO:0000313" key="2">
    <source>
        <dbReference type="Proteomes" id="UP000070498"/>
    </source>
</evidence>
<reference evidence="1 2" key="1">
    <citation type="submission" date="2015-11" db="EMBL/GenBank/DDBJ databases">
        <title>Draft genome sequence of Agrobacterium sp. R89-1.</title>
        <authorList>
            <person name="Zahradnik J."/>
            <person name="Kyslikova E."/>
            <person name="Palyzova A."/>
            <person name="Kyslik P."/>
        </authorList>
    </citation>
    <scope>NUCLEOTIDE SEQUENCE [LARGE SCALE GENOMIC DNA]</scope>
    <source>
        <strain evidence="1 2">R89-1</strain>
    </source>
</reference>
<proteinExistence type="predicted"/>
<dbReference type="AlphaFoldDB" id="A0A135NYD4"/>
<evidence type="ECO:0000313" key="1">
    <source>
        <dbReference type="EMBL" id="KXG84167.1"/>
    </source>
</evidence>
<name>A0A135NYD4_9HYPH</name>
<accession>A0A135NYD4</accession>
<comment type="caution">
    <text evidence="1">The sequence shown here is derived from an EMBL/GenBank/DDBJ whole genome shotgun (WGS) entry which is preliminary data.</text>
</comment>
<dbReference type="RefSeq" id="WP_067650300.1">
    <property type="nucleotide sequence ID" value="NZ_KQ961030.1"/>
</dbReference>
<gene>
    <name evidence="1" type="ORF">ATO67_14300</name>
</gene>
<organism evidence="1 2">
    <name type="scientific">Agrobacterium bohemicum</name>
    <dbReference type="NCBI Taxonomy" id="2052828"/>
    <lineage>
        <taxon>Bacteria</taxon>
        <taxon>Pseudomonadati</taxon>
        <taxon>Pseudomonadota</taxon>
        <taxon>Alphaproteobacteria</taxon>
        <taxon>Hyphomicrobiales</taxon>
        <taxon>Rhizobiaceae</taxon>
        <taxon>Rhizobium/Agrobacterium group</taxon>
        <taxon>Agrobacterium</taxon>
    </lineage>
</organism>